<dbReference type="InterPro" id="IPR026956">
    <property type="entry name" value="D-ser_dehydrat-like_dom"/>
</dbReference>
<dbReference type="Pfam" id="PF14031">
    <property type="entry name" value="D-ser_dehydrat"/>
    <property type="match status" value="1"/>
</dbReference>
<dbReference type="SMART" id="SM01119">
    <property type="entry name" value="D-ser_dehydrat"/>
    <property type="match status" value="1"/>
</dbReference>
<dbReference type="Gene3D" id="2.40.37.20">
    <property type="entry name" value="D-serine dehydratase-like domain"/>
    <property type="match status" value="1"/>
</dbReference>
<evidence type="ECO:0000259" key="3">
    <source>
        <dbReference type="SMART" id="SM01119"/>
    </source>
</evidence>
<dbReference type="SUPFAM" id="SSF51419">
    <property type="entry name" value="PLP-binding barrel"/>
    <property type="match status" value="1"/>
</dbReference>
<dbReference type="PANTHER" id="PTHR28004">
    <property type="entry name" value="ZGC:162816-RELATED"/>
    <property type="match status" value="1"/>
</dbReference>
<evidence type="ECO:0000313" key="4">
    <source>
        <dbReference type="EMBL" id="EDQ03584.1"/>
    </source>
</evidence>
<organism evidence="4 5">
    <name type="scientific">Sulfitobacter indolifex HEL-45</name>
    <dbReference type="NCBI Taxonomy" id="391624"/>
    <lineage>
        <taxon>Bacteria</taxon>
        <taxon>Pseudomonadati</taxon>
        <taxon>Pseudomonadota</taxon>
        <taxon>Alphaproteobacteria</taxon>
        <taxon>Rhodobacterales</taxon>
        <taxon>Roseobacteraceae</taxon>
        <taxon>Sulfitobacter</taxon>
    </lineage>
</organism>
<keyword evidence="5" id="KW-1185">Reference proteome</keyword>
<dbReference type="InterPro" id="IPR042208">
    <property type="entry name" value="D-ser_dehydrat-like_sf"/>
</dbReference>
<dbReference type="InterPro" id="IPR001608">
    <property type="entry name" value="Ala_racemase_N"/>
</dbReference>
<sequence length="370" mass="39633">MIDAYAPDTPALLLDEARMQRNIARLADHAEKLGVTLRPHLKTAKSVDVARQLTGGAPGPITVSTLAEAEVFFATGHSDILYAVGIAPQKLKRVQALRQRGCDLVVILDNAAQAQAVAEAAVPAMIEIDCDGHRGGLRPDDPALVEVGRILYAVECLRGVMTHAGESYTVRGREAHANFAEQERKAAVTAAENLRGAGLSCPVVSIGSTPTAHAARDLTGVTELRAGVYMFFDLVMAGIDVCTQDDIALSVLTTVIGHQPAKGWTMIDAGWMAMSRDRGTAAQDVDQGYGLVCDETGQILTDYFVVSANQEHGIIAQREGANPPPLDLPVGTRLRILPNHACATAAQHDRYHLVRQDGGPLDVWPRFNGW</sequence>
<dbReference type="RefSeq" id="WP_007120845.1">
    <property type="nucleotide sequence ID" value="NZ_ABID01000012.1"/>
</dbReference>
<accession>A0ABM9X276</accession>
<dbReference type="EMBL" id="ABID01000012">
    <property type="protein sequence ID" value="EDQ03584.1"/>
    <property type="molecule type" value="Genomic_DNA"/>
</dbReference>
<reference evidence="4 5" key="1">
    <citation type="submission" date="2007-11" db="EMBL/GenBank/DDBJ databases">
        <authorList>
            <person name="Wagner-Dobler I."/>
            <person name="Ferriera S."/>
            <person name="Johnson J."/>
            <person name="Kravitz S."/>
            <person name="Beeson K."/>
            <person name="Sutton G."/>
            <person name="Rogers Y.-H."/>
            <person name="Friedman R."/>
            <person name="Frazier M."/>
            <person name="Venter J.C."/>
        </authorList>
    </citation>
    <scope>NUCLEOTIDE SEQUENCE [LARGE SCALE GENOMIC DNA]</scope>
    <source>
        <strain evidence="4 5">HEL-45</strain>
    </source>
</reference>
<name>A0ABM9X276_9RHOB</name>
<dbReference type="InterPro" id="IPR051466">
    <property type="entry name" value="D-amino_acid_metab_enzyme"/>
</dbReference>
<protein>
    <recommendedName>
        <fullName evidence="3">D-serine dehydratase-like domain-containing protein</fullName>
    </recommendedName>
</protein>
<evidence type="ECO:0000313" key="5">
    <source>
        <dbReference type="Proteomes" id="UP000003257"/>
    </source>
</evidence>
<proteinExistence type="inferred from homology"/>
<comment type="caution">
    <text evidence="4">The sequence shown here is derived from an EMBL/GenBank/DDBJ whole genome shotgun (WGS) entry which is preliminary data.</text>
</comment>
<feature type="domain" description="D-serine dehydratase-like" evidence="3">
    <location>
        <begin position="248"/>
        <end position="355"/>
    </location>
</feature>
<gene>
    <name evidence="4" type="ORF">OIHEL45_16471</name>
</gene>
<evidence type="ECO:0000256" key="2">
    <source>
        <dbReference type="ARBA" id="ARBA00023239"/>
    </source>
</evidence>
<dbReference type="InterPro" id="IPR029066">
    <property type="entry name" value="PLP-binding_barrel"/>
</dbReference>
<keyword evidence="2" id="KW-0456">Lyase</keyword>
<evidence type="ECO:0000256" key="1">
    <source>
        <dbReference type="ARBA" id="ARBA00005323"/>
    </source>
</evidence>
<dbReference type="Pfam" id="PF01168">
    <property type="entry name" value="Ala_racemase_N"/>
    <property type="match status" value="1"/>
</dbReference>
<dbReference type="PANTHER" id="PTHR28004:SF2">
    <property type="entry name" value="D-SERINE DEHYDRATASE"/>
    <property type="match status" value="1"/>
</dbReference>
<dbReference type="Proteomes" id="UP000003257">
    <property type="component" value="Unassembled WGS sequence"/>
</dbReference>
<dbReference type="Gene3D" id="3.20.20.10">
    <property type="entry name" value="Alanine racemase"/>
    <property type="match status" value="1"/>
</dbReference>
<dbReference type="CDD" id="cd06812">
    <property type="entry name" value="PLPDE_III_DSD_D-TA_like_1"/>
    <property type="match status" value="1"/>
</dbReference>
<comment type="similarity">
    <text evidence="1">Belongs to the DSD1 family.</text>
</comment>